<sequence>MPLINVKRIWTPLELFGIQLLHSLEEKRWYIKRSRKPLKRIL</sequence>
<gene>
    <name evidence="1" type="ORF">SK3146_03572</name>
</gene>
<evidence type="ECO:0000313" key="1">
    <source>
        <dbReference type="EMBL" id="UQZ84326.1"/>
    </source>
</evidence>
<accession>A0ABY4RRB4</accession>
<evidence type="ECO:0000313" key="2">
    <source>
        <dbReference type="Proteomes" id="UP001057134"/>
    </source>
</evidence>
<dbReference type="Proteomes" id="UP001057134">
    <property type="component" value="Chromosome"/>
</dbReference>
<keyword evidence="2" id="KW-1185">Reference proteome</keyword>
<reference evidence="1" key="1">
    <citation type="submission" date="2018-02" db="EMBL/GenBank/DDBJ databases">
        <authorList>
            <person name="Kim S.-K."/>
            <person name="Jung H.-I."/>
            <person name="Lee S.-W."/>
        </authorList>
    </citation>
    <scope>NUCLEOTIDE SEQUENCE</scope>
    <source>
        <strain evidence="1">SK3146</strain>
    </source>
</reference>
<proteinExistence type="predicted"/>
<name>A0ABY4RRB4_9BACL</name>
<organism evidence="1 2">
    <name type="scientific">Paenibacillus konkukensis</name>
    <dbReference type="NCBI Taxonomy" id="2020716"/>
    <lineage>
        <taxon>Bacteria</taxon>
        <taxon>Bacillati</taxon>
        <taxon>Bacillota</taxon>
        <taxon>Bacilli</taxon>
        <taxon>Bacillales</taxon>
        <taxon>Paenibacillaceae</taxon>
        <taxon>Paenibacillus</taxon>
    </lineage>
</organism>
<protein>
    <submittedName>
        <fullName evidence="1">Uncharacterized protein</fullName>
    </submittedName>
</protein>
<reference evidence="1" key="2">
    <citation type="journal article" date="2021" name="J Anim Sci Technol">
        <title>Complete genome sequence of Paenibacillus konkukensis sp. nov. SK3146 as a potential probiotic strain.</title>
        <authorList>
            <person name="Jung H.I."/>
            <person name="Park S."/>
            <person name="Niu K.M."/>
            <person name="Lee S.W."/>
            <person name="Kothari D."/>
            <person name="Yi K.J."/>
            <person name="Kim S.K."/>
        </authorList>
    </citation>
    <scope>NUCLEOTIDE SEQUENCE</scope>
    <source>
        <strain evidence="1">SK3146</strain>
    </source>
</reference>
<dbReference type="EMBL" id="CP027059">
    <property type="protein sequence ID" value="UQZ84326.1"/>
    <property type="molecule type" value="Genomic_DNA"/>
</dbReference>